<protein>
    <recommendedName>
        <fullName evidence="4">Carboxypeptidase family protein</fullName>
    </recommendedName>
</protein>
<evidence type="ECO:0000313" key="3">
    <source>
        <dbReference type="Proteomes" id="UP001225596"/>
    </source>
</evidence>
<evidence type="ECO:0008006" key="4">
    <source>
        <dbReference type="Google" id="ProtNLM"/>
    </source>
</evidence>
<sequence length="132" mass="13092">MRYFIYALPFVLAACATSGPGGGNVAIETTAGGQPLPGANCVVTTNAGRWNVITPASAPVGSANGDLRVLCNKAGYRASEVVYRPSTPTNSNVGIGIGGGSGHVGVGLGFGIPIGLGGGNYPSTITVEMNPQ</sequence>
<accession>A0ABU1BSR0</accession>
<gene>
    <name evidence="2" type="ORF">Q8A64_11820</name>
</gene>
<comment type="caution">
    <text evidence="2">The sequence shown here is derived from an EMBL/GenBank/DDBJ whole genome shotgun (WGS) entry which is preliminary data.</text>
</comment>
<proteinExistence type="predicted"/>
<evidence type="ECO:0000313" key="2">
    <source>
        <dbReference type="EMBL" id="MDQ9171094.1"/>
    </source>
</evidence>
<dbReference type="EMBL" id="JAUYVH010000007">
    <property type="protein sequence ID" value="MDQ9171094.1"/>
    <property type="molecule type" value="Genomic_DNA"/>
</dbReference>
<name>A0ABU1BSR0_9BURK</name>
<dbReference type="PROSITE" id="PS51257">
    <property type="entry name" value="PROKAR_LIPOPROTEIN"/>
    <property type="match status" value="1"/>
</dbReference>
<keyword evidence="3" id="KW-1185">Reference proteome</keyword>
<organism evidence="2 3">
    <name type="scientific">Keguizhuia sedimenti</name>
    <dbReference type="NCBI Taxonomy" id="3064264"/>
    <lineage>
        <taxon>Bacteria</taxon>
        <taxon>Pseudomonadati</taxon>
        <taxon>Pseudomonadota</taxon>
        <taxon>Betaproteobacteria</taxon>
        <taxon>Burkholderiales</taxon>
        <taxon>Oxalobacteraceae</taxon>
        <taxon>Keguizhuia</taxon>
    </lineage>
</organism>
<keyword evidence="1" id="KW-0732">Signal</keyword>
<evidence type="ECO:0000256" key="1">
    <source>
        <dbReference type="SAM" id="SignalP"/>
    </source>
</evidence>
<reference evidence="2 3" key="1">
    <citation type="submission" date="2023-08" db="EMBL/GenBank/DDBJ databases">
        <title>Oxalobacteraceae gen .nov., isolated from river sludge outside the plant.</title>
        <authorList>
            <person name="Zhao S.Y."/>
        </authorList>
    </citation>
    <scope>NUCLEOTIDE SEQUENCE [LARGE SCALE GENOMIC DNA]</scope>
    <source>
        <strain evidence="2 3">R-40</strain>
    </source>
</reference>
<feature type="signal peptide" evidence="1">
    <location>
        <begin position="1"/>
        <end position="18"/>
    </location>
</feature>
<dbReference type="Proteomes" id="UP001225596">
    <property type="component" value="Unassembled WGS sequence"/>
</dbReference>
<dbReference type="RefSeq" id="WP_338437033.1">
    <property type="nucleotide sequence ID" value="NZ_JAUYVH010000007.1"/>
</dbReference>
<feature type="chain" id="PRO_5046314199" description="Carboxypeptidase family protein" evidence="1">
    <location>
        <begin position="19"/>
        <end position="132"/>
    </location>
</feature>